<feature type="binding site" evidence="7">
    <location>
        <position position="188"/>
    </location>
    <ligand>
        <name>Zn(2+)</name>
        <dbReference type="ChEBI" id="CHEBI:29105"/>
    </ligand>
</feature>
<evidence type="ECO:0000256" key="8">
    <source>
        <dbReference type="SAM" id="Phobius"/>
    </source>
</evidence>
<dbReference type="PANTHER" id="PTHR20855:SF3">
    <property type="entry name" value="LD03007P"/>
    <property type="match status" value="1"/>
</dbReference>
<feature type="transmembrane region" description="Helical" evidence="8">
    <location>
        <begin position="189"/>
        <end position="211"/>
    </location>
</feature>
<keyword evidence="7" id="KW-0479">Metal-binding</keyword>
<dbReference type="Pfam" id="PF03006">
    <property type="entry name" value="HlyIII"/>
    <property type="match status" value="1"/>
</dbReference>
<evidence type="ECO:0000256" key="2">
    <source>
        <dbReference type="ARBA" id="ARBA00008488"/>
    </source>
</evidence>
<evidence type="ECO:0000256" key="3">
    <source>
        <dbReference type="ARBA" id="ARBA00022475"/>
    </source>
</evidence>
<dbReference type="EMBL" id="CP041742">
    <property type="protein sequence ID" value="QDQ73556.1"/>
    <property type="molecule type" value="Genomic_DNA"/>
</dbReference>
<feature type="binding site" evidence="7">
    <location>
        <position position="192"/>
    </location>
    <ligand>
        <name>Zn(2+)</name>
        <dbReference type="ChEBI" id="CHEBI:29105"/>
    </ligand>
</feature>
<evidence type="ECO:0000256" key="6">
    <source>
        <dbReference type="ARBA" id="ARBA00023136"/>
    </source>
</evidence>
<evidence type="ECO:0000256" key="7">
    <source>
        <dbReference type="PIRSR" id="PIRSR604254-1"/>
    </source>
</evidence>
<keyword evidence="4 8" id="KW-0812">Transmembrane</keyword>
<dbReference type="Proteomes" id="UP000315891">
    <property type="component" value="Chromosome"/>
</dbReference>
<feature type="transmembrane region" description="Helical" evidence="8">
    <location>
        <begin position="160"/>
        <end position="180"/>
    </location>
</feature>
<evidence type="ECO:0000313" key="10">
    <source>
        <dbReference type="Proteomes" id="UP000315891"/>
    </source>
</evidence>
<accession>A0A516V4U0</accession>
<feature type="transmembrane region" description="Helical" evidence="8">
    <location>
        <begin position="133"/>
        <end position="154"/>
    </location>
</feature>
<protein>
    <submittedName>
        <fullName evidence="9">Hemolysin III family protein</fullName>
    </submittedName>
</protein>
<dbReference type="GO" id="GO:0005886">
    <property type="term" value="C:plasma membrane"/>
    <property type="evidence" value="ECO:0007669"/>
    <property type="project" value="UniProtKB-SubCell"/>
</dbReference>
<reference evidence="9 10" key="1">
    <citation type="submission" date="2019-07" db="EMBL/GenBank/DDBJ databases">
        <title>Lysobacter weifangensis sp. nov., isolated from bensulfuron-methyl contaminated farmland soil.</title>
        <authorList>
            <person name="Zhao H."/>
        </authorList>
    </citation>
    <scope>NUCLEOTIDE SEQUENCE [LARGE SCALE GENOMIC DNA]</scope>
    <source>
        <strain evidence="9 10">CC-Bw-6</strain>
    </source>
</reference>
<feature type="transmembrane region" description="Helical" evidence="8">
    <location>
        <begin position="107"/>
        <end position="126"/>
    </location>
</feature>
<evidence type="ECO:0000256" key="4">
    <source>
        <dbReference type="ARBA" id="ARBA00022692"/>
    </source>
</evidence>
<evidence type="ECO:0000256" key="5">
    <source>
        <dbReference type="ARBA" id="ARBA00022989"/>
    </source>
</evidence>
<dbReference type="RefSeq" id="WP_143879068.1">
    <property type="nucleotide sequence ID" value="NZ_BAABLZ010000001.1"/>
</dbReference>
<feature type="transmembrane region" description="Helical" evidence="8">
    <location>
        <begin position="83"/>
        <end position="101"/>
    </location>
</feature>
<dbReference type="GO" id="GO:0140911">
    <property type="term" value="F:pore-forming activity"/>
    <property type="evidence" value="ECO:0007669"/>
    <property type="project" value="InterPro"/>
</dbReference>
<dbReference type="InterPro" id="IPR004254">
    <property type="entry name" value="AdipoR/HlyIII-related"/>
</dbReference>
<feature type="transmembrane region" description="Helical" evidence="8">
    <location>
        <begin position="43"/>
        <end position="62"/>
    </location>
</feature>
<evidence type="ECO:0000313" key="9">
    <source>
        <dbReference type="EMBL" id="QDQ73556.1"/>
    </source>
</evidence>
<organism evidence="9 10">
    <name type="scientific">Pseudoluteimonas lycopersici</name>
    <dbReference type="NCBI Taxonomy" id="1324796"/>
    <lineage>
        <taxon>Bacteria</taxon>
        <taxon>Pseudomonadati</taxon>
        <taxon>Pseudomonadota</taxon>
        <taxon>Gammaproteobacteria</taxon>
        <taxon>Lysobacterales</taxon>
        <taxon>Lysobacteraceae</taxon>
        <taxon>Pseudoluteimonas</taxon>
    </lineage>
</organism>
<dbReference type="OrthoDB" id="9813689at2"/>
<sequence>MHATLAFDRGERANALTAWLGLALALAGACWMLPLAILRGNAWQWASALAFSFALVLMHLASSLYHSASVPARKARLKVLDHCAIYLLIAGTYTPFTLVALRGEPGWILFAAVWTLAAVGVVFKLFSTGRFRLFSTLVYVAMGWLVLFAIKPVWAALDAWTLGWLFAGGVAYTLGTLFYLRRSWPHSHAVWHLFVIAGGACHFIAIAAQVLPRA</sequence>
<feature type="binding site" evidence="7">
    <location>
        <position position="66"/>
    </location>
    <ligand>
        <name>Zn(2+)</name>
        <dbReference type="ChEBI" id="CHEBI:29105"/>
    </ligand>
</feature>
<dbReference type="GO" id="GO:0046872">
    <property type="term" value="F:metal ion binding"/>
    <property type="evidence" value="ECO:0007669"/>
    <property type="project" value="UniProtKB-KW"/>
</dbReference>
<dbReference type="NCBIfam" id="TIGR01065">
    <property type="entry name" value="hlyIII"/>
    <property type="match status" value="1"/>
</dbReference>
<dbReference type="PANTHER" id="PTHR20855">
    <property type="entry name" value="ADIPOR/PROGESTIN RECEPTOR-RELATED"/>
    <property type="match status" value="1"/>
</dbReference>
<gene>
    <name evidence="9" type="ORF">FNZ56_06550</name>
</gene>
<keyword evidence="6 8" id="KW-0472">Membrane</keyword>
<name>A0A516V4U0_9GAMM</name>
<keyword evidence="3" id="KW-1003">Cell membrane</keyword>
<evidence type="ECO:0000256" key="1">
    <source>
        <dbReference type="ARBA" id="ARBA00004651"/>
    </source>
</evidence>
<dbReference type="AlphaFoldDB" id="A0A516V4U0"/>
<comment type="subcellular location">
    <subcellularLocation>
        <location evidence="1">Cell membrane</location>
        <topology evidence="1">Multi-pass membrane protein</topology>
    </subcellularLocation>
</comment>
<comment type="similarity">
    <text evidence="2">Belongs to the UPF0073 (Hly-III) family.</text>
</comment>
<dbReference type="InterPro" id="IPR005744">
    <property type="entry name" value="Hy-lIII"/>
</dbReference>
<proteinExistence type="inferred from homology"/>
<keyword evidence="7" id="KW-0862">Zinc</keyword>
<keyword evidence="10" id="KW-1185">Reference proteome</keyword>
<keyword evidence="5 8" id="KW-1133">Transmembrane helix</keyword>
<feature type="transmembrane region" description="Helical" evidence="8">
    <location>
        <begin position="16"/>
        <end position="37"/>
    </location>
</feature>